<reference evidence="1 2" key="1">
    <citation type="submission" date="2024-09" db="EMBL/GenBank/DDBJ databases">
        <title>Chromosome-scale assembly of Riccia fluitans.</title>
        <authorList>
            <person name="Paukszto L."/>
            <person name="Sawicki J."/>
            <person name="Karawczyk K."/>
            <person name="Piernik-Szablinska J."/>
            <person name="Szczecinska M."/>
            <person name="Mazdziarz M."/>
        </authorList>
    </citation>
    <scope>NUCLEOTIDE SEQUENCE [LARGE SCALE GENOMIC DNA]</scope>
    <source>
        <strain evidence="1">Rf_01</strain>
        <tissue evidence="1">Aerial parts of the thallus</tissue>
    </source>
</reference>
<gene>
    <name evidence="1" type="ORF">R1flu_018307</name>
</gene>
<dbReference type="Proteomes" id="UP001605036">
    <property type="component" value="Unassembled WGS sequence"/>
</dbReference>
<keyword evidence="2" id="KW-1185">Reference proteome</keyword>
<proteinExistence type="predicted"/>
<organism evidence="1 2">
    <name type="scientific">Riccia fluitans</name>
    <dbReference type="NCBI Taxonomy" id="41844"/>
    <lineage>
        <taxon>Eukaryota</taxon>
        <taxon>Viridiplantae</taxon>
        <taxon>Streptophyta</taxon>
        <taxon>Embryophyta</taxon>
        <taxon>Marchantiophyta</taxon>
        <taxon>Marchantiopsida</taxon>
        <taxon>Marchantiidae</taxon>
        <taxon>Marchantiales</taxon>
        <taxon>Ricciaceae</taxon>
        <taxon>Riccia</taxon>
    </lineage>
</organism>
<accession>A0ABD1ZJD6</accession>
<evidence type="ECO:0000313" key="2">
    <source>
        <dbReference type="Proteomes" id="UP001605036"/>
    </source>
</evidence>
<evidence type="ECO:0000313" key="1">
    <source>
        <dbReference type="EMBL" id="KAL2650179.1"/>
    </source>
</evidence>
<comment type="caution">
    <text evidence="1">The sequence shown here is derived from an EMBL/GenBank/DDBJ whole genome shotgun (WGS) entry which is preliminary data.</text>
</comment>
<name>A0ABD1ZJD6_9MARC</name>
<dbReference type="EMBL" id="JBHFFA010000001">
    <property type="protein sequence ID" value="KAL2650179.1"/>
    <property type="molecule type" value="Genomic_DNA"/>
</dbReference>
<sequence length="104" mass="11682">MVRRLTGPKIARNVLGIEIASCARALSVWQQHLNQTSPVHHPKSCIFYRSVEIDVVRAGKVLNLRQVTGRSTKLSIANQAVDVLLYSGGFFLWRLHTRGGVRFL</sequence>
<dbReference type="AlphaFoldDB" id="A0ABD1ZJD6"/>
<protein>
    <submittedName>
        <fullName evidence="1">Uncharacterized protein</fullName>
    </submittedName>
</protein>